<protein>
    <recommendedName>
        <fullName evidence="4">DUF4307 domain-containing protein</fullName>
    </recommendedName>
</protein>
<keyword evidence="3" id="KW-1185">Reference proteome</keyword>
<keyword evidence="1" id="KW-1133">Transmembrane helix</keyword>
<organism evidence="2 3">
    <name type="scientific">Canibacter oris</name>
    <dbReference type="NCBI Taxonomy" id="1365628"/>
    <lineage>
        <taxon>Bacteria</taxon>
        <taxon>Bacillati</taxon>
        <taxon>Actinomycetota</taxon>
        <taxon>Actinomycetes</taxon>
        <taxon>Micrococcales</taxon>
        <taxon>Microbacteriaceae</taxon>
        <taxon>Canibacter</taxon>
    </lineage>
</organism>
<name>A0A840DGX7_9MICO</name>
<evidence type="ECO:0000313" key="3">
    <source>
        <dbReference type="Proteomes" id="UP000571183"/>
    </source>
</evidence>
<keyword evidence="1" id="KW-0472">Membrane</keyword>
<sequence>MRKATHASDEAFEDGPQQSRAVVRNDELLQTRYGAGKKQRGDRLALLLGGGVLAALVLSFIGTMLFNQSVTSISYSDLSYQVTSNSATVTFEVTRVDPSLQVACAVEALSESHAPVGYKIVKILPSTATREVLTVALRTTLPPTAAAVSKCWVVAS</sequence>
<evidence type="ECO:0008006" key="4">
    <source>
        <dbReference type="Google" id="ProtNLM"/>
    </source>
</evidence>
<comment type="caution">
    <text evidence="2">The sequence shown here is derived from an EMBL/GenBank/DDBJ whole genome shotgun (WGS) entry which is preliminary data.</text>
</comment>
<dbReference type="InterPro" id="IPR025443">
    <property type="entry name" value="DUF4307"/>
</dbReference>
<dbReference type="Pfam" id="PF14155">
    <property type="entry name" value="DUF4307"/>
    <property type="match status" value="1"/>
</dbReference>
<reference evidence="2" key="1">
    <citation type="submission" date="2020-08" db="EMBL/GenBank/DDBJ databases">
        <title>Sequencing the genomes of 1000 actinobacteria strains.</title>
        <authorList>
            <person name="Klenk H.-P."/>
        </authorList>
    </citation>
    <scope>NUCLEOTIDE SEQUENCE [LARGE SCALE GENOMIC DNA]</scope>
    <source>
        <strain evidence="2">DSM 27064</strain>
    </source>
</reference>
<gene>
    <name evidence="2" type="ORF">F5897_001313</name>
</gene>
<keyword evidence="1" id="KW-0812">Transmembrane</keyword>
<dbReference type="RefSeq" id="WP_124825010.1">
    <property type="nucleotide sequence ID" value="NZ_JACIFD010000013.1"/>
</dbReference>
<feature type="transmembrane region" description="Helical" evidence="1">
    <location>
        <begin position="44"/>
        <end position="66"/>
    </location>
</feature>
<dbReference type="AlphaFoldDB" id="A0A840DGX7"/>
<accession>A0A840DGX7</accession>
<evidence type="ECO:0000256" key="1">
    <source>
        <dbReference type="SAM" id="Phobius"/>
    </source>
</evidence>
<dbReference type="Proteomes" id="UP000571183">
    <property type="component" value="Unassembled WGS sequence"/>
</dbReference>
<dbReference type="EMBL" id="JACIFD010000013">
    <property type="protein sequence ID" value="MBB4071990.1"/>
    <property type="molecule type" value="Genomic_DNA"/>
</dbReference>
<evidence type="ECO:0000313" key="2">
    <source>
        <dbReference type="EMBL" id="MBB4071990.1"/>
    </source>
</evidence>
<proteinExistence type="predicted"/>